<comment type="function">
    <text evidence="2 7">Hydrolysis of 6-phosphogluconolactone to 6-phosphogluconate.</text>
</comment>
<feature type="domain" description="Glucosamine/galactosamine-6-phosphate isomerase" evidence="8">
    <location>
        <begin position="9"/>
        <end position="228"/>
    </location>
</feature>
<comment type="similarity">
    <text evidence="4 7">Belongs to the glucosamine/galactosamine-6-phosphate isomerase family. 6-phosphogluconolactonase subfamily.</text>
</comment>
<evidence type="ECO:0000256" key="6">
    <source>
        <dbReference type="ARBA" id="ARBA00020337"/>
    </source>
</evidence>
<dbReference type="Pfam" id="PF01182">
    <property type="entry name" value="Glucosamine_iso"/>
    <property type="match status" value="1"/>
</dbReference>
<dbReference type="RefSeq" id="WP_104715262.1">
    <property type="nucleotide sequence ID" value="NZ_PTRA01000005.1"/>
</dbReference>
<dbReference type="Gene3D" id="3.40.50.1360">
    <property type="match status" value="1"/>
</dbReference>
<dbReference type="GO" id="GO:0005975">
    <property type="term" value="P:carbohydrate metabolic process"/>
    <property type="evidence" value="ECO:0007669"/>
    <property type="project" value="UniProtKB-UniRule"/>
</dbReference>
<evidence type="ECO:0000256" key="2">
    <source>
        <dbReference type="ARBA" id="ARBA00002681"/>
    </source>
</evidence>
<keyword evidence="7" id="KW-0378">Hydrolase</keyword>
<evidence type="ECO:0000313" key="10">
    <source>
        <dbReference type="Proteomes" id="UP000239590"/>
    </source>
</evidence>
<evidence type="ECO:0000259" key="8">
    <source>
        <dbReference type="Pfam" id="PF01182"/>
    </source>
</evidence>
<proteinExistence type="inferred from homology"/>
<evidence type="ECO:0000256" key="3">
    <source>
        <dbReference type="ARBA" id="ARBA00004961"/>
    </source>
</evidence>
<comment type="pathway">
    <text evidence="3 7">Carbohydrate degradation; pentose phosphate pathway; D-ribulose 5-phosphate from D-glucose 6-phosphate (oxidative stage): step 2/3.</text>
</comment>
<protein>
    <recommendedName>
        <fullName evidence="6 7">6-phosphogluconolactonase</fullName>
        <shortName evidence="7">6PGL</shortName>
        <ecNumber evidence="5 7">3.1.1.31</ecNumber>
    </recommendedName>
</protein>
<name>A0A2S7IH25_9BACT</name>
<dbReference type="PANTHER" id="PTHR11054">
    <property type="entry name" value="6-PHOSPHOGLUCONOLACTONASE"/>
    <property type="match status" value="1"/>
</dbReference>
<keyword evidence="10" id="KW-1185">Reference proteome</keyword>
<reference evidence="10" key="1">
    <citation type="submission" date="2018-02" db="EMBL/GenBank/DDBJ databases">
        <title>Genome sequencing of Solimonas sp. HR-BB.</title>
        <authorList>
            <person name="Lee Y."/>
            <person name="Jeon C.O."/>
        </authorList>
    </citation>
    <scope>NUCLEOTIDE SEQUENCE [LARGE SCALE GENOMIC DNA]</scope>
    <source>
        <strain evidence="10">HR-U</strain>
    </source>
</reference>
<dbReference type="InterPro" id="IPR039104">
    <property type="entry name" value="6PGL"/>
</dbReference>
<dbReference type="EMBL" id="PTRA01000005">
    <property type="protein sequence ID" value="PQA54937.1"/>
    <property type="molecule type" value="Genomic_DNA"/>
</dbReference>
<dbReference type="OrthoDB" id="9810967at2"/>
<dbReference type="CDD" id="cd01400">
    <property type="entry name" value="6PGL"/>
    <property type="match status" value="1"/>
</dbReference>
<accession>A0A2S7IH25</accession>
<dbReference type="PANTHER" id="PTHR11054:SF0">
    <property type="entry name" value="6-PHOSPHOGLUCONOLACTONASE"/>
    <property type="match status" value="1"/>
</dbReference>
<sequence>MKITIADTVDETLRNLAVFFVETAQRNIQEKGRFSVALSGGSSPKKLYELLVAHHAHDLDWKKVHFFFGDERYVPHTDPDSNYLMAKQTLFDPLFINPLQVYAVDTSLEPKQAAEAYTETILKFFNGEKLSFDLILLGLGDNSHTASLFPYTSILADDSQSVKEVFLNDQGVYRISFTAPLINQADRTAFLVYGAGKAEAVRHVIEDPIDIEQFPAQLIIPVNGYLDWFLDRAAAAELSMHY</sequence>
<evidence type="ECO:0000256" key="4">
    <source>
        <dbReference type="ARBA" id="ARBA00010662"/>
    </source>
</evidence>
<comment type="caution">
    <text evidence="9">The sequence shown here is derived from an EMBL/GenBank/DDBJ whole genome shotgun (WGS) entry which is preliminary data.</text>
</comment>
<evidence type="ECO:0000313" key="9">
    <source>
        <dbReference type="EMBL" id="PQA54937.1"/>
    </source>
</evidence>
<dbReference type="GO" id="GO:0006098">
    <property type="term" value="P:pentose-phosphate shunt"/>
    <property type="evidence" value="ECO:0007669"/>
    <property type="project" value="UniProtKB-UniPathway"/>
</dbReference>
<dbReference type="AlphaFoldDB" id="A0A2S7IH25"/>
<dbReference type="SUPFAM" id="SSF100950">
    <property type="entry name" value="NagB/RpiA/CoA transferase-like"/>
    <property type="match status" value="1"/>
</dbReference>
<dbReference type="EC" id="3.1.1.31" evidence="5 7"/>
<dbReference type="InterPro" id="IPR005900">
    <property type="entry name" value="6-phosphogluconolactonase_DevB"/>
</dbReference>
<evidence type="ECO:0000256" key="7">
    <source>
        <dbReference type="RuleBase" id="RU365095"/>
    </source>
</evidence>
<dbReference type="UniPathway" id="UPA00115">
    <property type="reaction ID" value="UER00409"/>
</dbReference>
<dbReference type="GO" id="GO:0017057">
    <property type="term" value="F:6-phosphogluconolactonase activity"/>
    <property type="evidence" value="ECO:0007669"/>
    <property type="project" value="UniProtKB-UniRule"/>
</dbReference>
<dbReference type="InterPro" id="IPR037171">
    <property type="entry name" value="NagB/RpiA_transferase-like"/>
</dbReference>
<evidence type="ECO:0000256" key="1">
    <source>
        <dbReference type="ARBA" id="ARBA00000832"/>
    </source>
</evidence>
<gene>
    <name evidence="7 9" type="primary">pgl</name>
    <name evidence="9" type="ORF">C5O19_20525</name>
</gene>
<evidence type="ECO:0000256" key="5">
    <source>
        <dbReference type="ARBA" id="ARBA00013198"/>
    </source>
</evidence>
<dbReference type="NCBIfam" id="TIGR01198">
    <property type="entry name" value="pgl"/>
    <property type="match status" value="1"/>
</dbReference>
<comment type="catalytic activity">
    <reaction evidence="1 7">
        <text>6-phospho-D-glucono-1,5-lactone + H2O = 6-phospho-D-gluconate + H(+)</text>
        <dbReference type="Rhea" id="RHEA:12556"/>
        <dbReference type="ChEBI" id="CHEBI:15377"/>
        <dbReference type="ChEBI" id="CHEBI:15378"/>
        <dbReference type="ChEBI" id="CHEBI:57955"/>
        <dbReference type="ChEBI" id="CHEBI:58759"/>
        <dbReference type="EC" id="3.1.1.31"/>
    </reaction>
</comment>
<dbReference type="Proteomes" id="UP000239590">
    <property type="component" value="Unassembled WGS sequence"/>
</dbReference>
<dbReference type="InterPro" id="IPR006148">
    <property type="entry name" value="Glc/Gal-6P_isomerase"/>
</dbReference>
<organism evidence="9 10">
    <name type="scientific">Siphonobacter curvatus</name>
    <dbReference type="NCBI Taxonomy" id="2094562"/>
    <lineage>
        <taxon>Bacteria</taxon>
        <taxon>Pseudomonadati</taxon>
        <taxon>Bacteroidota</taxon>
        <taxon>Cytophagia</taxon>
        <taxon>Cytophagales</taxon>
        <taxon>Cytophagaceae</taxon>
        <taxon>Siphonobacter</taxon>
    </lineage>
</organism>